<dbReference type="KEGG" id="ssyi:EKG83_14730"/>
<evidence type="ECO:0000313" key="3">
    <source>
        <dbReference type="EMBL" id="QFZ18551.1"/>
    </source>
</evidence>
<feature type="compositionally biased region" description="Basic residues" evidence="1">
    <location>
        <begin position="9"/>
        <end position="22"/>
    </location>
</feature>
<dbReference type="InterPro" id="IPR025948">
    <property type="entry name" value="HTH-like_dom"/>
</dbReference>
<reference evidence="4" key="1">
    <citation type="journal article" date="2021" name="Curr. Microbiol.">
        <title>Complete genome of nocamycin-producing strain Saccharothrix syringae NRRL B-16468 reveals the biosynthetic potential for secondary metabolites.</title>
        <authorList>
            <person name="Mo X."/>
            <person name="Yang S."/>
        </authorList>
    </citation>
    <scope>NUCLEOTIDE SEQUENCE [LARGE SCALE GENOMIC DNA]</scope>
    <source>
        <strain evidence="4">ATCC 51364 / DSM 43886 / JCM 6844 / KCTC 9398 / NBRC 14523 / NRRL B-16468 / INA 2240</strain>
    </source>
</reference>
<dbReference type="Pfam" id="PF13276">
    <property type="entry name" value="HTH_21"/>
    <property type="match status" value="1"/>
</dbReference>
<evidence type="ECO:0000313" key="4">
    <source>
        <dbReference type="Proteomes" id="UP000325787"/>
    </source>
</evidence>
<feature type="domain" description="HTH-like" evidence="2">
    <location>
        <begin position="103"/>
        <end position="153"/>
    </location>
</feature>
<evidence type="ECO:0000259" key="2">
    <source>
        <dbReference type="Pfam" id="PF13276"/>
    </source>
</evidence>
<organism evidence="3 4">
    <name type="scientific">Saccharothrix syringae</name>
    <name type="common">Nocardiopsis syringae</name>
    <dbReference type="NCBI Taxonomy" id="103733"/>
    <lineage>
        <taxon>Bacteria</taxon>
        <taxon>Bacillati</taxon>
        <taxon>Actinomycetota</taxon>
        <taxon>Actinomycetes</taxon>
        <taxon>Pseudonocardiales</taxon>
        <taxon>Pseudonocardiaceae</taxon>
        <taxon>Saccharothrix</taxon>
    </lineage>
</organism>
<name>A0A5Q0GX87_SACSY</name>
<gene>
    <name evidence="3" type="ORF">EKG83_14730</name>
</gene>
<dbReference type="InterPro" id="IPR050900">
    <property type="entry name" value="Transposase_IS3/IS150/IS904"/>
</dbReference>
<sequence length="153" mass="16797">MELDPAGRGRPRRAGRPAHRGRVGGAAPAAQGERGTEAGQRDPQGRVRVFRGGTRPDPATVAKLVEQLRGRFGVEFVLRVLGVASSTYHGWVARQAAPSRREREDRAITAEIADIHIASGRTYGSPRVHQILRRRGVRVSRKRVGRLMRQAGL</sequence>
<accession>A0A5Q0GX87</accession>
<dbReference type="Proteomes" id="UP000325787">
    <property type="component" value="Chromosome"/>
</dbReference>
<feature type="compositionally biased region" description="Basic and acidic residues" evidence="1">
    <location>
        <begin position="34"/>
        <end position="45"/>
    </location>
</feature>
<protein>
    <recommendedName>
        <fullName evidence="2">HTH-like domain-containing protein</fullName>
    </recommendedName>
</protein>
<dbReference type="PANTHER" id="PTHR46889">
    <property type="entry name" value="TRANSPOSASE INSF FOR INSERTION SEQUENCE IS3B-RELATED"/>
    <property type="match status" value="1"/>
</dbReference>
<dbReference type="OrthoDB" id="3254719at2"/>
<keyword evidence="4" id="KW-1185">Reference proteome</keyword>
<dbReference type="AlphaFoldDB" id="A0A5Q0GX87"/>
<dbReference type="PANTHER" id="PTHR46889:SF4">
    <property type="entry name" value="TRANSPOSASE INSO FOR INSERTION SEQUENCE ELEMENT IS911B-RELATED"/>
    <property type="match status" value="1"/>
</dbReference>
<dbReference type="EMBL" id="CP034550">
    <property type="protein sequence ID" value="QFZ18551.1"/>
    <property type="molecule type" value="Genomic_DNA"/>
</dbReference>
<proteinExistence type="predicted"/>
<evidence type="ECO:0000256" key="1">
    <source>
        <dbReference type="SAM" id="MobiDB-lite"/>
    </source>
</evidence>
<feature type="region of interest" description="Disordered" evidence="1">
    <location>
        <begin position="1"/>
        <end position="54"/>
    </location>
</feature>